<evidence type="ECO:0000256" key="1">
    <source>
        <dbReference type="SAM" id="Phobius"/>
    </source>
</evidence>
<feature type="transmembrane region" description="Helical" evidence="1">
    <location>
        <begin position="79"/>
        <end position="97"/>
    </location>
</feature>
<evidence type="ECO:0000313" key="3">
    <source>
        <dbReference type="Proteomes" id="UP000264310"/>
    </source>
</evidence>
<organism evidence="2 3">
    <name type="scientific">Fulvimarina endophytica</name>
    <dbReference type="NCBI Taxonomy" id="2293836"/>
    <lineage>
        <taxon>Bacteria</taxon>
        <taxon>Pseudomonadati</taxon>
        <taxon>Pseudomonadota</taxon>
        <taxon>Alphaproteobacteria</taxon>
        <taxon>Hyphomicrobiales</taxon>
        <taxon>Aurantimonadaceae</taxon>
        <taxon>Fulvimarina</taxon>
    </lineage>
</organism>
<dbReference type="AlphaFoldDB" id="A0A371X0K6"/>
<dbReference type="Pfam" id="PF08570">
    <property type="entry name" value="DUF1761"/>
    <property type="match status" value="1"/>
</dbReference>
<keyword evidence="1" id="KW-0472">Membrane</keyword>
<dbReference type="OrthoDB" id="344736at2"/>
<protein>
    <submittedName>
        <fullName evidence="2">DUF1761 domain-containing protein</fullName>
    </submittedName>
</protein>
<evidence type="ECO:0000313" key="2">
    <source>
        <dbReference type="EMBL" id="RFC62564.1"/>
    </source>
</evidence>
<dbReference type="InterPro" id="IPR013879">
    <property type="entry name" value="DUF1761"/>
</dbReference>
<name>A0A371X0K6_9HYPH</name>
<gene>
    <name evidence="2" type="ORF">DYI37_15035</name>
</gene>
<feature type="transmembrane region" description="Helical" evidence="1">
    <location>
        <begin position="47"/>
        <end position="67"/>
    </location>
</feature>
<reference evidence="2 3" key="1">
    <citation type="submission" date="2018-08" db="EMBL/GenBank/DDBJ databases">
        <title>Fulvimarina sp. 85, whole genome shotgun sequence.</title>
        <authorList>
            <person name="Tuo L."/>
        </authorList>
    </citation>
    <scope>NUCLEOTIDE SEQUENCE [LARGE SCALE GENOMIC DNA]</scope>
    <source>
        <strain evidence="2 3">85</strain>
    </source>
</reference>
<accession>A0A371X0K6</accession>
<proteinExistence type="predicted"/>
<feature type="transmembrane region" description="Helical" evidence="1">
    <location>
        <begin position="6"/>
        <end position="26"/>
    </location>
</feature>
<keyword evidence="1" id="KW-1133">Transmembrane helix</keyword>
<comment type="caution">
    <text evidence="2">The sequence shown here is derived from an EMBL/GenBank/DDBJ whole genome shotgun (WGS) entry which is preliminary data.</text>
</comment>
<dbReference type="Proteomes" id="UP000264310">
    <property type="component" value="Unassembled WGS sequence"/>
</dbReference>
<keyword evidence="3" id="KW-1185">Reference proteome</keyword>
<dbReference type="RefSeq" id="WP_116684087.1">
    <property type="nucleotide sequence ID" value="NZ_QURL01000006.1"/>
</dbReference>
<sequence>MGYTNFSALGVLVAALAAFGFGFLWHRFLEKPWMTATGYAAKPALKAGPLAIVFLAYLVIAGMLAGLTAHIGNVGVSDTFVTGILVWAGFVLAAMVVDHSYEARSRKLTYMNAGHWLGAFVIMSLIIGFVGS</sequence>
<dbReference type="EMBL" id="QURL01000006">
    <property type="protein sequence ID" value="RFC62564.1"/>
    <property type="molecule type" value="Genomic_DNA"/>
</dbReference>
<feature type="transmembrane region" description="Helical" evidence="1">
    <location>
        <begin position="109"/>
        <end position="130"/>
    </location>
</feature>
<keyword evidence="1" id="KW-0812">Transmembrane</keyword>